<dbReference type="SUPFAM" id="SSF53067">
    <property type="entry name" value="Actin-like ATPase domain"/>
    <property type="match status" value="2"/>
</dbReference>
<evidence type="ECO:0000313" key="6">
    <source>
        <dbReference type="Proteomes" id="UP000199657"/>
    </source>
</evidence>
<dbReference type="CDD" id="cd24032">
    <property type="entry name" value="ASKHA_NBD_TsaB"/>
    <property type="match status" value="1"/>
</dbReference>
<proteinExistence type="inferred from homology"/>
<dbReference type="EMBL" id="FOEG01000001">
    <property type="protein sequence ID" value="SEO60490.1"/>
    <property type="molecule type" value="Genomic_DNA"/>
</dbReference>
<dbReference type="STRING" id="406100.SAMN04488052_101941"/>
<dbReference type="PANTHER" id="PTHR11735">
    <property type="entry name" value="TRNA N6-ADENOSINE THREONYLCARBAMOYLTRANSFERASE"/>
    <property type="match status" value="1"/>
</dbReference>
<dbReference type="Proteomes" id="UP000199657">
    <property type="component" value="Unassembled WGS sequence"/>
</dbReference>
<comment type="similarity">
    <text evidence="1">Belongs to the KAE1 / TsaD family. TsaB subfamily.</text>
</comment>
<sequence length="233" mass="24021">MNTNEPQADAPVLAVDAATDACTVALSAGGRIACRGGVMPREHAARLLGLVDEVLEELQVRVADLAGLAWCHGPGAFTGLRIAAGAVQGIAWGGRVPVIGVSTLAVMAQGAARRQGASRVCSALDARMGEVYWGCYARDDDTGLMHAVVEDRVCAPGDVVVPDGWGGFTAVGTGWSAYPEALAVRSGAPGATDDVTLPDARDLLPFAHHRIALGDTVAARDAVPVYLRDRVTG</sequence>
<evidence type="ECO:0000256" key="1">
    <source>
        <dbReference type="ARBA" id="ARBA00010493"/>
    </source>
</evidence>
<evidence type="ECO:0000256" key="3">
    <source>
        <dbReference type="ARBA" id="ARBA00032446"/>
    </source>
</evidence>
<dbReference type="GO" id="GO:0002949">
    <property type="term" value="P:tRNA threonylcarbamoyladenosine modification"/>
    <property type="evidence" value="ECO:0007669"/>
    <property type="project" value="InterPro"/>
</dbReference>
<dbReference type="InterPro" id="IPR000905">
    <property type="entry name" value="Gcp-like_dom"/>
</dbReference>
<dbReference type="AlphaFoldDB" id="A0A1H8R212"/>
<dbReference type="Pfam" id="PF00814">
    <property type="entry name" value="TsaD"/>
    <property type="match status" value="1"/>
</dbReference>
<feature type="domain" description="Gcp-like" evidence="4">
    <location>
        <begin position="35"/>
        <end position="160"/>
    </location>
</feature>
<dbReference type="InterPro" id="IPR043129">
    <property type="entry name" value="ATPase_NBD"/>
</dbReference>
<dbReference type="InterPro" id="IPR022496">
    <property type="entry name" value="T6A_TsaB"/>
</dbReference>
<dbReference type="PANTHER" id="PTHR11735:SF11">
    <property type="entry name" value="TRNA THREONYLCARBAMOYLADENOSINE BIOSYNTHESIS PROTEIN TSAB"/>
    <property type="match status" value="1"/>
</dbReference>
<dbReference type="NCBIfam" id="TIGR03725">
    <property type="entry name" value="T6A_YeaZ"/>
    <property type="match status" value="1"/>
</dbReference>
<evidence type="ECO:0000259" key="4">
    <source>
        <dbReference type="Pfam" id="PF00814"/>
    </source>
</evidence>
<gene>
    <name evidence="5" type="ORF">SAMN04488052_101941</name>
</gene>
<dbReference type="GO" id="GO:0005829">
    <property type="term" value="C:cytosol"/>
    <property type="evidence" value="ECO:0007669"/>
    <property type="project" value="TreeGrafter"/>
</dbReference>
<evidence type="ECO:0000313" key="5">
    <source>
        <dbReference type="EMBL" id="SEO60490.1"/>
    </source>
</evidence>
<evidence type="ECO:0000256" key="2">
    <source>
        <dbReference type="ARBA" id="ARBA00019012"/>
    </source>
</evidence>
<organism evidence="5 6">
    <name type="scientific">Aquisalimonas asiatica</name>
    <dbReference type="NCBI Taxonomy" id="406100"/>
    <lineage>
        <taxon>Bacteria</taxon>
        <taxon>Pseudomonadati</taxon>
        <taxon>Pseudomonadota</taxon>
        <taxon>Gammaproteobacteria</taxon>
        <taxon>Chromatiales</taxon>
        <taxon>Ectothiorhodospiraceae</taxon>
        <taxon>Aquisalimonas</taxon>
    </lineage>
</organism>
<dbReference type="Gene3D" id="3.30.420.40">
    <property type="match status" value="2"/>
</dbReference>
<accession>A0A1H8R212</accession>
<reference evidence="5 6" key="1">
    <citation type="submission" date="2016-10" db="EMBL/GenBank/DDBJ databases">
        <authorList>
            <person name="de Groot N.N."/>
        </authorList>
    </citation>
    <scope>NUCLEOTIDE SEQUENCE [LARGE SCALE GENOMIC DNA]</scope>
    <source>
        <strain evidence="5 6">CGMCC 1.6291</strain>
    </source>
</reference>
<dbReference type="RefSeq" id="WP_171909804.1">
    <property type="nucleotide sequence ID" value="NZ_FOEG01000001.1"/>
</dbReference>
<keyword evidence="6" id="KW-1185">Reference proteome</keyword>
<name>A0A1H8R212_9GAMM</name>
<protein>
    <recommendedName>
        <fullName evidence="2">tRNA threonylcarbamoyladenosine biosynthesis protein TsaB</fullName>
    </recommendedName>
    <alternativeName>
        <fullName evidence="3">t(6)A37 threonylcarbamoyladenosine biosynthesis protein TsaB</fullName>
    </alternativeName>
</protein>